<evidence type="ECO:0000256" key="2">
    <source>
        <dbReference type="SAM" id="MobiDB-lite"/>
    </source>
</evidence>
<evidence type="ECO:0008006" key="6">
    <source>
        <dbReference type="Google" id="ProtNLM"/>
    </source>
</evidence>
<name>A0ABU2R9W7_9ACTN</name>
<proteinExistence type="predicted"/>
<keyword evidence="3" id="KW-0812">Transmembrane</keyword>
<feature type="region of interest" description="Disordered" evidence="2">
    <location>
        <begin position="197"/>
        <end position="281"/>
    </location>
</feature>
<feature type="transmembrane region" description="Helical" evidence="3">
    <location>
        <begin position="40"/>
        <end position="59"/>
    </location>
</feature>
<reference evidence="5" key="1">
    <citation type="submission" date="2023-07" db="EMBL/GenBank/DDBJ databases">
        <title>30 novel species of actinomycetes from the DSMZ collection.</title>
        <authorList>
            <person name="Nouioui I."/>
        </authorList>
    </citation>
    <scope>NUCLEOTIDE SEQUENCE [LARGE SCALE GENOMIC DNA]</scope>
    <source>
        <strain evidence="5">DSM 41979</strain>
    </source>
</reference>
<dbReference type="RefSeq" id="WP_029397308.1">
    <property type="nucleotide sequence ID" value="NZ_JAVRET010000111.1"/>
</dbReference>
<evidence type="ECO:0000313" key="5">
    <source>
        <dbReference type="Proteomes" id="UP001183610"/>
    </source>
</evidence>
<feature type="region of interest" description="Disordered" evidence="2">
    <location>
        <begin position="156"/>
        <end position="183"/>
    </location>
</feature>
<keyword evidence="3" id="KW-0472">Membrane</keyword>
<gene>
    <name evidence="4" type="ORF">RM698_29170</name>
</gene>
<feature type="coiled-coil region" evidence="1">
    <location>
        <begin position="81"/>
        <end position="136"/>
    </location>
</feature>
<sequence length="337" mass="35319">MPHGRHRHSPPLHRLLPPTAIAVVAVLGAGASWFSGQALVLRGLVLLVAVAALTGAVVMRRWDSVAGLRVAELDRARGADEWRHEERVAELETELEESREQRGELARKVRAKHAELAALRNEHAALLRRYAAAETGRANALEGRRRLAIEAASPARALPPAGTGHRPAPQPPVPPGTRPTPELYGRANAALTALAHRAAQAGKDAQPRTAARPGTAAESRTAAQAPAEHGSPRSAASLPPARRQIAAASAFGPAPAPRRPVPQGSFDFFGTHGAAEPAPHPAEVPAAVREAVQHADLADVVGQEAAEAAATEEVIDLTAHDETEQLDVGGLRQAMGA</sequence>
<comment type="caution">
    <text evidence="4">The sequence shown here is derived from an EMBL/GenBank/DDBJ whole genome shotgun (WGS) entry which is preliminary data.</text>
</comment>
<feature type="transmembrane region" description="Helical" evidence="3">
    <location>
        <begin position="12"/>
        <end position="34"/>
    </location>
</feature>
<feature type="compositionally biased region" description="Pro residues" evidence="2">
    <location>
        <begin position="168"/>
        <end position="178"/>
    </location>
</feature>
<organism evidence="4 5">
    <name type="scientific">Streptomyces evansiae</name>
    <dbReference type="NCBI Taxonomy" id="3075535"/>
    <lineage>
        <taxon>Bacteria</taxon>
        <taxon>Bacillati</taxon>
        <taxon>Actinomycetota</taxon>
        <taxon>Actinomycetes</taxon>
        <taxon>Kitasatosporales</taxon>
        <taxon>Streptomycetaceae</taxon>
        <taxon>Streptomyces</taxon>
    </lineage>
</organism>
<accession>A0ABU2R9W7</accession>
<dbReference type="Proteomes" id="UP001183610">
    <property type="component" value="Unassembled WGS sequence"/>
</dbReference>
<keyword evidence="1" id="KW-0175">Coiled coil</keyword>
<keyword evidence="3" id="KW-1133">Transmembrane helix</keyword>
<protein>
    <recommendedName>
        <fullName evidence="6">Secreted protein</fullName>
    </recommendedName>
</protein>
<keyword evidence="5" id="KW-1185">Reference proteome</keyword>
<evidence type="ECO:0000256" key="1">
    <source>
        <dbReference type="SAM" id="Coils"/>
    </source>
</evidence>
<evidence type="ECO:0000313" key="4">
    <source>
        <dbReference type="EMBL" id="MDT0413103.1"/>
    </source>
</evidence>
<dbReference type="EMBL" id="JAVRET010000111">
    <property type="protein sequence ID" value="MDT0413103.1"/>
    <property type="molecule type" value="Genomic_DNA"/>
</dbReference>
<evidence type="ECO:0000256" key="3">
    <source>
        <dbReference type="SAM" id="Phobius"/>
    </source>
</evidence>